<feature type="domain" description="SET" evidence="2">
    <location>
        <begin position="319"/>
        <end position="643"/>
    </location>
</feature>
<reference evidence="3 4" key="1">
    <citation type="submission" date="2017-03" db="EMBL/GenBank/DDBJ databases">
        <title>Genomes of endolithic fungi from Antarctica.</title>
        <authorList>
            <person name="Coleine C."/>
            <person name="Masonjones S."/>
            <person name="Stajich J.E."/>
        </authorList>
    </citation>
    <scope>NUCLEOTIDE SEQUENCE [LARGE SCALE GENOMIC DNA]</scope>
    <source>
        <strain evidence="3 4">CCFEE 6315</strain>
    </source>
</reference>
<dbReference type="PROSITE" id="PS50280">
    <property type="entry name" value="SET"/>
    <property type="match status" value="1"/>
</dbReference>
<feature type="region of interest" description="Disordered" evidence="1">
    <location>
        <begin position="30"/>
        <end position="67"/>
    </location>
</feature>
<dbReference type="InterPro" id="IPR046341">
    <property type="entry name" value="SET_dom_sf"/>
</dbReference>
<dbReference type="Proteomes" id="UP000308549">
    <property type="component" value="Unassembled WGS sequence"/>
</dbReference>
<gene>
    <name evidence="3" type="ORF">B0A50_01550</name>
</gene>
<dbReference type="Gene3D" id="1.10.220.160">
    <property type="match status" value="1"/>
</dbReference>
<evidence type="ECO:0000256" key="1">
    <source>
        <dbReference type="SAM" id="MobiDB-lite"/>
    </source>
</evidence>
<dbReference type="EMBL" id="NAJL01000005">
    <property type="protein sequence ID" value="TKA32442.1"/>
    <property type="molecule type" value="Genomic_DNA"/>
</dbReference>
<dbReference type="PANTHER" id="PTHR12197">
    <property type="entry name" value="HISTONE-LYSINE N-METHYLTRANSFERASE SMYD"/>
    <property type="match status" value="1"/>
</dbReference>
<organism evidence="3 4">
    <name type="scientific">Salinomyces thailandicus</name>
    <dbReference type="NCBI Taxonomy" id="706561"/>
    <lineage>
        <taxon>Eukaryota</taxon>
        <taxon>Fungi</taxon>
        <taxon>Dikarya</taxon>
        <taxon>Ascomycota</taxon>
        <taxon>Pezizomycotina</taxon>
        <taxon>Dothideomycetes</taxon>
        <taxon>Dothideomycetidae</taxon>
        <taxon>Mycosphaerellales</taxon>
        <taxon>Teratosphaeriaceae</taxon>
        <taxon>Salinomyces</taxon>
    </lineage>
</organism>
<feature type="compositionally biased region" description="Polar residues" evidence="1">
    <location>
        <begin position="31"/>
        <end position="43"/>
    </location>
</feature>
<dbReference type="InterPro" id="IPR050869">
    <property type="entry name" value="H3K4_H4K5_MeTrfase"/>
</dbReference>
<name>A0A4U0UCK5_9PEZI</name>
<keyword evidence="4" id="KW-1185">Reference proteome</keyword>
<proteinExistence type="predicted"/>
<dbReference type="SUPFAM" id="SSF82199">
    <property type="entry name" value="SET domain"/>
    <property type="match status" value="1"/>
</dbReference>
<dbReference type="GO" id="GO:0005634">
    <property type="term" value="C:nucleus"/>
    <property type="evidence" value="ECO:0007669"/>
    <property type="project" value="TreeGrafter"/>
</dbReference>
<evidence type="ECO:0000313" key="3">
    <source>
        <dbReference type="EMBL" id="TKA32442.1"/>
    </source>
</evidence>
<evidence type="ECO:0000313" key="4">
    <source>
        <dbReference type="Proteomes" id="UP000308549"/>
    </source>
</evidence>
<dbReference type="AlphaFoldDB" id="A0A4U0UCK5"/>
<dbReference type="Gene3D" id="2.170.270.10">
    <property type="entry name" value="SET domain"/>
    <property type="match status" value="2"/>
</dbReference>
<dbReference type="InterPro" id="IPR001214">
    <property type="entry name" value="SET_dom"/>
</dbReference>
<dbReference type="OrthoDB" id="438641at2759"/>
<dbReference type="PANTHER" id="PTHR12197:SF273">
    <property type="entry name" value="MYND-TYPE ZINC FINGER PROTEIN SAMB"/>
    <property type="match status" value="1"/>
</dbReference>
<sequence length="678" mass="75920">MDQYAKSLQDVDAALNRLKATLASYRPFEKNATTSETGRIQTASPPPAAKQTASDTPHLQFKDPSHIRERPQTQVTGVWKDVLDLSSSYKLPQKPQDLELNPLITSIREIFRLLEENPYCIPLYVLLGLQYLLAGYPDLASGAAYKALLLADAVRDVADEYHEQACEALRRVIQQQPLVERISLLKGELHADMSIRQGRMSEPDEETDVEVDVWLREHYLLLTYRILVRALIMASCHRTAHDYVLKGRKLYSADEELSDLQNSIHERANVFPDGESARKPSDWADDGMVRREVYPWNDFEPDRLNELAQLNEIMAEVAPKLEVKVVELPELTGATDACRREHNDQGISTQLGVFAKEDLGPNEIVLNETSMLTANNKLQDALCDACSADLPDLGGEEAMSITACPDCEVVFCGSRCLEAAMESYHPALCGMDVEAIAKDVPPAEAADSLYALLLLRALAMAETQECHPLQLNEVKYIWGDFHSLPLKEHWQPPLLEISGNGHAQSHQAGLPRTLPFSFEHNVRLPFHMLEKMDIDIFASPMYDVWVFNTLYSKFRGTASARLSGLGGRPMRGPEVSAVHPIWCLANHHCDPNVSWDWGGSIKFKVLDARQIWTASAGAEDDAAELSPRPPGIKKGEEVLNHYCDVRLPVNERREWMLGALGGKCMCERCRFEDNDGLA</sequence>
<evidence type="ECO:0000259" key="2">
    <source>
        <dbReference type="PROSITE" id="PS50280"/>
    </source>
</evidence>
<dbReference type="Gene3D" id="6.10.140.2220">
    <property type="match status" value="1"/>
</dbReference>
<comment type="caution">
    <text evidence="3">The sequence shown here is derived from an EMBL/GenBank/DDBJ whole genome shotgun (WGS) entry which is preliminary data.</text>
</comment>
<accession>A0A4U0UCK5</accession>
<protein>
    <recommendedName>
        <fullName evidence="2">SET domain-containing protein</fullName>
    </recommendedName>
</protein>